<gene>
    <name evidence="4" type="ORF">SAMN05660330_00503</name>
</gene>
<dbReference type="GO" id="GO:0017168">
    <property type="term" value="F:5-oxoprolinase (ATP-hydrolyzing) activity"/>
    <property type="evidence" value="ECO:0007669"/>
    <property type="project" value="TreeGrafter"/>
</dbReference>
<keyword evidence="5" id="KW-1185">Reference proteome</keyword>
<evidence type="ECO:0000313" key="5">
    <source>
        <dbReference type="Proteomes" id="UP000199073"/>
    </source>
</evidence>
<evidence type="ECO:0000259" key="3">
    <source>
        <dbReference type="Pfam" id="PF07796"/>
    </source>
</evidence>
<evidence type="ECO:0000259" key="1">
    <source>
        <dbReference type="Pfam" id="PF01968"/>
    </source>
</evidence>
<evidence type="ECO:0000259" key="2">
    <source>
        <dbReference type="Pfam" id="PF05378"/>
    </source>
</evidence>
<dbReference type="GO" id="GO:0006749">
    <property type="term" value="P:glutathione metabolic process"/>
    <property type="evidence" value="ECO:0007669"/>
    <property type="project" value="TreeGrafter"/>
</dbReference>
<dbReference type="PANTHER" id="PTHR11365">
    <property type="entry name" value="5-OXOPROLINASE RELATED"/>
    <property type="match status" value="1"/>
</dbReference>
<feature type="domain" description="DUF1638" evidence="3">
    <location>
        <begin position="35"/>
        <end position="218"/>
    </location>
</feature>
<dbReference type="GO" id="GO:0005829">
    <property type="term" value="C:cytosol"/>
    <property type="evidence" value="ECO:0007669"/>
    <property type="project" value="TreeGrafter"/>
</dbReference>
<organism evidence="4 5">
    <name type="scientific">Desulforhopalus singaporensis</name>
    <dbReference type="NCBI Taxonomy" id="91360"/>
    <lineage>
        <taxon>Bacteria</taxon>
        <taxon>Pseudomonadati</taxon>
        <taxon>Thermodesulfobacteriota</taxon>
        <taxon>Desulfobulbia</taxon>
        <taxon>Desulfobulbales</taxon>
        <taxon>Desulfocapsaceae</taxon>
        <taxon>Desulforhopalus</taxon>
    </lineage>
</organism>
<dbReference type="OrthoDB" id="9759608at2"/>
<name>A0A1H0KHQ8_9BACT</name>
<dbReference type="Pfam" id="PF07796">
    <property type="entry name" value="DUF1638"/>
    <property type="match status" value="1"/>
</dbReference>
<dbReference type="InterPro" id="IPR012437">
    <property type="entry name" value="DUF1638"/>
</dbReference>
<dbReference type="PANTHER" id="PTHR11365:SF2">
    <property type="entry name" value="5-OXOPROLINASE"/>
    <property type="match status" value="1"/>
</dbReference>
<dbReference type="SUPFAM" id="SSF53067">
    <property type="entry name" value="Actin-like ATPase domain"/>
    <property type="match status" value="1"/>
</dbReference>
<dbReference type="AlphaFoldDB" id="A0A1H0KHQ8"/>
<reference evidence="4 5" key="1">
    <citation type="submission" date="2016-10" db="EMBL/GenBank/DDBJ databases">
        <authorList>
            <person name="de Groot N.N."/>
        </authorList>
    </citation>
    <scope>NUCLEOTIDE SEQUENCE [LARGE SCALE GENOMIC DNA]</scope>
    <source>
        <strain evidence="4 5">DSM 12130</strain>
    </source>
</reference>
<dbReference type="EMBL" id="FNJI01000003">
    <property type="protein sequence ID" value="SDO55346.1"/>
    <property type="molecule type" value="Genomic_DNA"/>
</dbReference>
<feature type="domain" description="Hydantoinase A/oxoprolinase" evidence="1">
    <location>
        <begin position="458"/>
        <end position="600"/>
    </location>
</feature>
<dbReference type="InterPro" id="IPR043129">
    <property type="entry name" value="ATPase_NBD"/>
</dbReference>
<feature type="domain" description="Hydantoinase/oxoprolinase N-terminal" evidence="2">
    <location>
        <begin position="280"/>
        <end position="438"/>
    </location>
</feature>
<accession>A0A1H0KHQ8</accession>
<evidence type="ECO:0000313" key="4">
    <source>
        <dbReference type="EMBL" id="SDO55346.1"/>
    </source>
</evidence>
<dbReference type="Proteomes" id="UP000199073">
    <property type="component" value="Unassembled WGS sequence"/>
</dbReference>
<proteinExistence type="predicted"/>
<dbReference type="STRING" id="91360.SAMN05660330_00503"/>
<protein>
    <submittedName>
        <fullName evidence="4">N-methylhydantoinase A/oxoprolinase/acetone carboxylase, beta subunit</fullName>
    </submittedName>
</protein>
<dbReference type="InterPro" id="IPR045079">
    <property type="entry name" value="Oxoprolinase-like"/>
</dbReference>
<dbReference type="Pfam" id="PF01968">
    <property type="entry name" value="Hydantoinase_A"/>
    <property type="match status" value="1"/>
</dbReference>
<dbReference type="RefSeq" id="WP_092219461.1">
    <property type="nucleotide sequence ID" value="NZ_FNJI01000003.1"/>
</dbReference>
<dbReference type="InterPro" id="IPR002821">
    <property type="entry name" value="Hydantoinase_A"/>
</dbReference>
<sequence length="939" mass="102090">MECGNTVYFIGCGVLGPDVIHVADELGLHVKRKMLPGGLHNYPGELRSRLQQAIDEVAAEPDCSRIVIGYGLCGRGTVGIAAPGVELVFPKVHDCIALFLGSDRAYKEQFAKFPGTFYLSAGWYREKKRPGEDGKEQVWIGDQAMGCGEITRKYGEKSGKEIIDFFSTWQKNYQRAAFIDTGTPGGAHYREHARAMAEKYGWRYEEITGSLALIKRLLTQQESDDQILVVPPGYVTIYSPIANGLSASTPSSANDSPDRPRLVVFDELVTGDEPQPRYGLGIDAGGTYTDAAIYDFAQNSIQSKNKSLTTKWNFSLGIDGALGGLDQSVFDKIEMVAVSTTLATNAIVEGEGQQPGLLIMPGPGGIPENLLSHSPKAVISGRISISGKERAPIDPEEVIRAARTMIEHHGVTAFAVSGFGGSVNPAHELEVKKILRQETGMVVCCGHEFSDLLNFAVRAQTAVLNARIIPRMIKFFGELEEVLERRNINAPVMVVKGDGTLMSAAMTWERPVETILSGPAASVAGARLLTGLDEAMVVDIGGTTTDTADLAEGLVEVCETGARVGGFATHVKALDMRTIGLGGDSHIQWQKNQLQLGPRRVAPAVWADLQSAAGLDKALRFLEEKLAVTETLLYSQTFFIAMEGEFPFAPSREEQKIYDLLRQRPHCLDELAIKLDLISSRFLNTARLEECGLVQRCGLTPTDLLQVSGRFTRWESTAAERLVNIFSVLTQTTPEQFIGQVFAKFEKDLARELLAKQLSHDVDVDFLNGDKLANHLIESILTGSNRRYKVRFSLEQPIVGIGAPVHYFLPNAGKMLGAEVVIPEDADVANALGAITSNVVIRQQLLIRPDQLGGFNLQGVSGGKRFKSIDEAEAWGVGYLKNEVREQARNAGTSNSVVSIEISDKVVQAGGGTPIFLERRLAAKLVGRPDYTSETVSPG</sequence>
<dbReference type="Pfam" id="PF05378">
    <property type="entry name" value="Hydant_A_N"/>
    <property type="match status" value="1"/>
</dbReference>
<dbReference type="InterPro" id="IPR008040">
    <property type="entry name" value="Hydant_A_N"/>
</dbReference>